<dbReference type="RefSeq" id="WP_227873610.1">
    <property type="nucleotide sequence ID" value="NZ_BDQK01000013.1"/>
</dbReference>
<dbReference type="Proteomes" id="UP000287247">
    <property type="component" value="Unassembled WGS sequence"/>
</dbReference>
<reference evidence="3" key="1">
    <citation type="submission" date="2017-05" db="EMBL/GenBank/DDBJ databases">
        <title>Physiological properties and genetic analysis related to exopolysaccharide production of fresh-water unicellular cyanobacterium Aphanothece sacrum, Suizenji Nori, that has been cultured as a food source in Japan.</title>
        <authorList>
            <person name="Kanesaki Y."/>
            <person name="Yoshikawa S."/>
            <person name="Ohki K."/>
        </authorList>
    </citation>
    <scope>NUCLEOTIDE SEQUENCE [LARGE SCALE GENOMIC DNA]</scope>
    <source>
        <strain evidence="3">FPU1</strain>
    </source>
</reference>
<gene>
    <name evidence="2" type="ORF">AsFPU1_2924</name>
</gene>
<evidence type="ECO:0000313" key="2">
    <source>
        <dbReference type="EMBL" id="GBF81510.1"/>
    </source>
</evidence>
<name>A0A401IK07_APHSA</name>
<keyword evidence="3" id="KW-1185">Reference proteome</keyword>
<feature type="region of interest" description="Disordered" evidence="1">
    <location>
        <begin position="1"/>
        <end position="22"/>
    </location>
</feature>
<dbReference type="EMBL" id="BDQK01000013">
    <property type="protein sequence ID" value="GBF81510.1"/>
    <property type="molecule type" value="Genomic_DNA"/>
</dbReference>
<dbReference type="AlphaFoldDB" id="A0A401IK07"/>
<evidence type="ECO:0000313" key="3">
    <source>
        <dbReference type="Proteomes" id="UP000287247"/>
    </source>
</evidence>
<comment type="caution">
    <text evidence="2">The sequence shown here is derived from an EMBL/GenBank/DDBJ whole genome shotgun (WGS) entry which is preliminary data.</text>
</comment>
<feature type="compositionally biased region" description="Polar residues" evidence="1">
    <location>
        <begin position="1"/>
        <end position="10"/>
    </location>
</feature>
<proteinExistence type="predicted"/>
<organism evidence="2 3">
    <name type="scientific">Aphanothece sacrum FPU1</name>
    <dbReference type="NCBI Taxonomy" id="1920663"/>
    <lineage>
        <taxon>Bacteria</taxon>
        <taxon>Bacillati</taxon>
        <taxon>Cyanobacteriota</taxon>
        <taxon>Cyanophyceae</taxon>
        <taxon>Oscillatoriophycideae</taxon>
        <taxon>Chroococcales</taxon>
        <taxon>Aphanothecaceae</taxon>
        <taxon>Aphanothece</taxon>
    </lineage>
</organism>
<evidence type="ECO:0000256" key="1">
    <source>
        <dbReference type="SAM" id="MobiDB-lite"/>
    </source>
</evidence>
<protein>
    <submittedName>
        <fullName evidence="2">Uncharacterized protein</fullName>
    </submittedName>
</protein>
<sequence length="100" mass="11504">MMKIIQSTGKIDTEGRLSLDHPIPGSFPSSVRVIVLFEEMEAEVEQISEGQQPIAMTPEKLQYELKQALTEAGYDSREKIIQLVQDVKQEIFQERQQNRK</sequence>
<accession>A0A401IK07</accession>